<reference evidence="3" key="1">
    <citation type="submission" date="2015-11" db="EMBL/GenBank/DDBJ databases">
        <authorList>
            <person name="Kim K.M."/>
        </authorList>
    </citation>
    <scope>NUCLEOTIDE SEQUENCE [LARGE SCALE GENOMIC DNA]</scope>
    <source>
        <strain evidence="3">KCTC 12086</strain>
    </source>
</reference>
<dbReference type="KEGG" id="pphe:PP2015_1658"/>
<sequence>MWRCTFYLCFYMFIGCSFSAISSEQPLLKISKAFNNQKTQEAFRLAEMYFDDLAGIPEFDSLYGQICLKLNKIDEAVFAFERAISEKSDDYSAYYLLALSYAKQNNLNQSEQTLSSLLLLSIPNDLRLNIEETLRFVKNKRQSLDSHISQRISVNLGHDSNVNSGSLDDRVVVSGIEILLDEASLESSDRFARFSYDLYGKWQNTQYDAWRLNFNFSQQTHHRLSQFNRNQANVGFGYEFAKSYYRFNFLGLASVMSLDEATYQQQVGIASSIEYQFLKSWALELNGKASSINNVQNEHLDSEIFELGLGFLYFEKSFLAKVTLLNGKQNADLPIARHYGRDYKAASLYFSYSFSSFHSFVFSSQYKIVEHHDIHPFFLILRDEKMRDASFEWRYNLSRQWQIQTRFSHYKKSSNLAIYEFDRSELYLGASYDF</sequence>
<dbReference type="InterPro" id="IPR011990">
    <property type="entry name" value="TPR-like_helical_dom_sf"/>
</dbReference>
<protein>
    <submittedName>
        <fullName evidence="2">Uncharacterized protein</fullName>
    </submittedName>
</protein>
<feature type="signal peptide" evidence="1">
    <location>
        <begin position="1"/>
        <end position="22"/>
    </location>
</feature>
<dbReference type="AlphaFoldDB" id="A0A0S2K185"/>
<feature type="chain" id="PRO_5006600957" evidence="1">
    <location>
        <begin position="23"/>
        <end position="434"/>
    </location>
</feature>
<keyword evidence="1" id="KW-0732">Signal</keyword>
<dbReference type="Pfam" id="PF14559">
    <property type="entry name" value="TPR_19"/>
    <property type="match status" value="1"/>
</dbReference>
<dbReference type="Proteomes" id="UP000061457">
    <property type="component" value="Chromosome I"/>
</dbReference>
<organism evidence="2 3">
    <name type="scientific">Pseudoalteromonas phenolica</name>
    <dbReference type="NCBI Taxonomy" id="161398"/>
    <lineage>
        <taxon>Bacteria</taxon>
        <taxon>Pseudomonadati</taxon>
        <taxon>Pseudomonadota</taxon>
        <taxon>Gammaproteobacteria</taxon>
        <taxon>Alteromonadales</taxon>
        <taxon>Pseudoalteromonadaceae</taxon>
        <taxon>Pseudoalteromonas</taxon>
    </lineage>
</organism>
<dbReference type="OrthoDB" id="9807329at2"/>
<dbReference type="SUPFAM" id="SSF48452">
    <property type="entry name" value="TPR-like"/>
    <property type="match status" value="1"/>
</dbReference>
<name>A0A0S2K185_9GAMM</name>
<gene>
    <name evidence="2" type="ORF">PP2015_1658</name>
</gene>
<keyword evidence="3" id="KW-1185">Reference proteome</keyword>
<dbReference type="PATRIC" id="fig|161398.10.peg.1682"/>
<dbReference type="PROSITE" id="PS51257">
    <property type="entry name" value="PROKAR_LIPOPROTEIN"/>
    <property type="match status" value="1"/>
</dbReference>
<evidence type="ECO:0000313" key="3">
    <source>
        <dbReference type="Proteomes" id="UP000061457"/>
    </source>
</evidence>
<dbReference type="STRING" id="161398.PP2015_1658"/>
<accession>A0A0S2K185</accession>
<dbReference type="Gene3D" id="1.25.40.10">
    <property type="entry name" value="Tetratricopeptide repeat domain"/>
    <property type="match status" value="1"/>
</dbReference>
<evidence type="ECO:0000256" key="1">
    <source>
        <dbReference type="SAM" id="SignalP"/>
    </source>
</evidence>
<evidence type="ECO:0000313" key="2">
    <source>
        <dbReference type="EMBL" id="ALO42160.1"/>
    </source>
</evidence>
<dbReference type="EMBL" id="CP013187">
    <property type="protein sequence ID" value="ALO42160.1"/>
    <property type="molecule type" value="Genomic_DNA"/>
</dbReference>
<proteinExistence type="predicted"/>